<dbReference type="EMBL" id="JACCHP010000040">
    <property type="protein sequence ID" value="MBH5403032.1"/>
    <property type="molecule type" value="Genomic_DNA"/>
</dbReference>
<dbReference type="Proteomes" id="UP000807370">
    <property type="component" value="Unassembled WGS sequence"/>
</dbReference>
<protein>
    <submittedName>
        <fullName evidence="1">Uncharacterized protein</fullName>
    </submittedName>
</protein>
<comment type="caution">
    <text evidence="1">The sequence shown here is derived from an EMBL/GenBank/DDBJ whole genome shotgun (WGS) entry which is preliminary data.</text>
</comment>
<proteinExistence type="predicted"/>
<evidence type="ECO:0000313" key="1">
    <source>
        <dbReference type="EMBL" id="MBH5403032.1"/>
    </source>
</evidence>
<reference evidence="1 2" key="1">
    <citation type="submission" date="2020-07" db="EMBL/GenBank/DDBJ databases">
        <title>Bradyrhizobium diversity isolated from nodules of indigenous legumes of Western Australia.</title>
        <authorList>
            <person name="Klepa M.S."/>
        </authorList>
    </citation>
    <scope>NUCLEOTIDE SEQUENCE [LARGE SCALE GENOMIC DNA]</scope>
    <source>
        <strain evidence="1 2">CNPSo 4010</strain>
    </source>
</reference>
<keyword evidence="2" id="KW-1185">Reference proteome</keyword>
<sequence>MASGKALFWFGRRRRPIGLAGVALCHDVRVALALVRARRKLRLAGLTAMLAAHVGLAFEIVCAGHAGSMRSQGIGFATASAVFAL</sequence>
<dbReference type="RefSeq" id="WP_197964048.1">
    <property type="nucleotide sequence ID" value="NZ_JACCHP010000040.1"/>
</dbReference>
<organism evidence="1 2">
    <name type="scientific">Bradyrhizobium agreste</name>
    <dbReference type="NCBI Taxonomy" id="2751811"/>
    <lineage>
        <taxon>Bacteria</taxon>
        <taxon>Pseudomonadati</taxon>
        <taxon>Pseudomonadota</taxon>
        <taxon>Alphaproteobacteria</taxon>
        <taxon>Hyphomicrobiales</taxon>
        <taxon>Nitrobacteraceae</taxon>
        <taxon>Bradyrhizobium</taxon>
    </lineage>
</organism>
<gene>
    <name evidence="1" type="ORF">HZZ13_35340</name>
</gene>
<evidence type="ECO:0000313" key="2">
    <source>
        <dbReference type="Proteomes" id="UP000807370"/>
    </source>
</evidence>
<name>A0ABS0Q0M4_9BRAD</name>
<accession>A0ABS0Q0M4</accession>